<keyword evidence="5" id="KW-0378">Hydrolase</keyword>
<keyword evidence="5" id="KW-0255">Endonuclease</keyword>
<dbReference type="PANTHER" id="PTHR30408">
    <property type="entry name" value="TYPE-1 RESTRICTION ENZYME ECOKI SPECIFICITY PROTEIN"/>
    <property type="match status" value="1"/>
</dbReference>
<comment type="caution">
    <text evidence="5">The sequence shown here is derived from an EMBL/GenBank/DDBJ whole genome shotgun (WGS) entry which is preliminary data.</text>
</comment>
<dbReference type="Gene3D" id="3.90.220.20">
    <property type="entry name" value="DNA methylase specificity domains"/>
    <property type="match status" value="2"/>
</dbReference>
<dbReference type="Pfam" id="PF01420">
    <property type="entry name" value="Methylase_S"/>
    <property type="match status" value="1"/>
</dbReference>
<dbReference type="EC" id="3.1.21.-" evidence="5"/>
<dbReference type="EMBL" id="JAOWLA010000005">
    <property type="protein sequence ID" value="MCV2864421.1"/>
    <property type="molecule type" value="Genomic_DNA"/>
</dbReference>
<dbReference type="InterPro" id="IPR052021">
    <property type="entry name" value="Type-I_RS_S_subunit"/>
</dbReference>
<dbReference type="GO" id="GO:0016787">
    <property type="term" value="F:hydrolase activity"/>
    <property type="evidence" value="ECO:0007669"/>
    <property type="project" value="UniProtKB-KW"/>
</dbReference>
<accession>A0ABT2Z104</accession>
<sequence>MRFDAPQGWTLVPLSEVATVQTGLAMGKAVNSEALELPYLRVANVQDGHLDLEVIKTVTVSPSDVDRFSLQPGDVLFTEGGDFDKLGRGTVWRGEIPNCLHQNHVFAVRPSPSKLLPEFLAALASSAHGRRYFQLSSKQSTNLASINSTQLKEFPVPLPSLDLQRKITEILRTWDKALEKLTALRALNIRRRIWLRTHLFTGKVRLPGFTGEWRVIPLSEVLHEHCSKSTGAEAVYSVSVHKGLVNQVEHLGRSFSAANTDHYNRVLPGDIVYTKSPTGDFPLGIIKQSKIDREVIVSPLYGVFTPQTYALGVILDALFESPLAARNYLHPLVQKGAKNTIAVTNSQFLEGKLRLPMDPAEQAAIADIVTASHAECAGIDAEIEALSRQKRGLMQKLLTGEWRVNSEKELA</sequence>
<evidence type="ECO:0000313" key="5">
    <source>
        <dbReference type="EMBL" id="MCV2864421.1"/>
    </source>
</evidence>
<keyword evidence="3" id="KW-0238">DNA-binding</keyword>
<evidence type="ECO:0000256" key="1">
    <source>
        <dbReference type="ARBA" id="ARBA00010923"/>
    </source>
</evidence>
<dbReference type="SUPFAM" id="SSF116734">
    <property type="entry name" value="DNA methylase specificity domain"/>
    <property type="match status" value="2"/>
</dbReference>
<comment type="similarity">
    <text evidence="1">Belongs to the type-I restriction system S methylase family.</text>
</comment>
<protein>
    <submittedName>
        <fullName evidence="5">Restriction endonuclease subunit S</fullName>
        <ecNumber evidence="5">3.1.21.-</ecNumber>
    </submittedName>
</protein>
<dbReference type="PANTHER" id="PTHR30408:SF12">
    <property type="entry name" value="TYPE I RESTRICTION ENZYME MJAVIII SPECIFICITY SUBUNIT"/>
    <property type="match status" value="1"/>
</dbReference>
<dbReference type="Proteomes" id="UP001652503">
    <property type="component" value="Unassembled WGS sequence"/>
</dbReference>
<keyword evidence="6" id="KW-1185">Reference proteome</keyword>
<name>A0ABT2Z104_9RHOB</name>
<evidence type="ECO:0000313" key="6">
    <source>
        <dbReference type="Proteomes" id="UP001652503"/>
    </source>
</evidence>
<feature type="domain" description="Type I restriction modification DNA specificity" evidence="4">
    <location>
        <begin position="6"/>
        <end position="182"/>
    </location>
</feature>
<gene>
    <name evidence="5" type="ORF">OE647_06665</name>
</gene>
<evidence type="ECO:0000256" key="3">
    <source>
        <dbReference type="ARBA" id="ARBA00023125"/>
    </source>
</evidence>
<keyword evidence="2" id="KW-0680">Restriction system</keyword>
<dbReference type="InterPro" id="IPR000055">
    <property type="entry name" value="Restrct_endonuc_typeI_TRD"/>
</dbReference>
<dbReference type="CDD" id="cd17253">
    <property type="entry name" value="RMtype1_S_Eco933I-TRD2-CR2_like"/>
    <property type="match status" value="1"/>
</dbReference>
<keyword evidence="5" id="KW-0540">Nuclease</keyword>
<evidence type="ECO:0000256" key="2">
    <source>
        <dbReference type="ARBA" id="ARBA00022747"/>
    </source>
</evidence>
<organism evidence="5 6">
    <name type="scientific">Albidovulum sediminicola</name>
    <dbReference type="NCBI Taxonomy" id="2984331"/>
    <lineage>
        <taxon>Bacteria</taxon>
        <taxon>Pseudomonadati</taxon>
        <taxon>Pseudomonadota</taxon>
        <taxon>Alphaproteobacteria</taxon>
        <taxon>Rhodobacterales</taxon>
        <taxon>Paracoccaceae</taxon>
        <taxon>Albidovulum</taxon>
    </lineage>
</organism>
<dbReference type="GO" id="GO:0004519">
    <property type="term" value="F:endonuclease activity"/>
    <property type="evidence" value="ECO:0007669"/>
    <property type="project" value="UniProtKB-KW"/>
</dbReference>
<proteinExistence type="inferred from homology"/>
<dbReference type="InterPro" id="IPR044946">
    <property type="entry name" value="Restrct_endonuc_typeI_TRD_sf"/>
</dbReference>
<evidence type="ECO:0000259" key="4">
    <source>
        <dbReference type="Pfam" id="PF01420"/>
    </source>
</evidence>
<dbReference type="RefSeq" id="WP_263720940.1">
    <property type="nucleotide sequence ID" value="NZ_JAOWLA010000005.1"/>
</dbReference>
<reference evidence="5 6" key="1">
    <citation type="submission" date="2022-10" db="EMBL/GenBank/DDBJ databases">
        <title>Defluviimonas sp. nov., isolated from ocean surface water.</title>
        <authorList>
            <person name="He W."/>
            <person name="Wang L."/>
            <person name="Zhang D.-F."/>
        </authorList>
    </citation>
    <scope>NUCLEOTIDE SEQUENCE [LARGE SCALE GENOMIC DNA]</scope>
    <source>
        <strain evidence="5 6">WL0075</strain>
    </source>
</reference>